<reference evidence="2 3" key="1">
    <citation type="submission" date="2014-04" db="EMBL/GenBank/DDBJ databases">
        <authorList>
            <consortium name="DOE Joint Genome Institute"/>
            <person name="Kuo A."/>
            <person name="Kohler A."/>
            <person name="Costa M.D."/>
            <person name="Nagy L.G."/>
            <person name="Floudas D."/>
            <person name="Copeland A."/>
            <person name="Barry K.W."/>
            <person name="Cichocki N."/>
            <person name="Veneault-Fourrey C."/>
            <person name="LaButti K."/>
            <person name="Lindquist E.A."/>
            <person name="Lipzen A."/>
            <person name="Lundell T."/>
            <person name="Morin E."/>
            <person name="Murat C."/>
            <person name="Sun H."/>
            <person name="Tunlid A."/>
            <person name="Henrissat B."/>
            <person name="Grigoriev I.V."/>
            <person name="Hibbett D.S."/>
            <person name="Martin F."/>
            <person name="Nordberg H.P."/>
            <person name="Cantor M.N."/>
            <person name="Hua S.X."/>
        </authorList>
    </citation>
    <scope>NUCLEOTIDE SEQUENCE [LARGE SCALE GENOMIC DNA]</scope>
    <source>
        <strain evidence="2 3">Marx 270</strain>
    </source>
</reference>
<proteinExistence type="predicted"/>
<feature type="compositionally biased region" description="Polar residues" evidence="1">
    <location>
        <begin position="1"/>
        <end position="10"/>
    </location>
</feature>
<keyword evidence="3" id="KW-1185">Reference proteome</keyword>
<dbReference type="OrthoDB" id="2689033at2759"/>
<reference evidence="3" key="2">
    <citation type="submission" date="2015-01" db="EMBL/GenBank/DDBJ databases">
        <title>Evolutionary Origins and Diversification of the Mycorrhizal Mutualists.</title>
        <authorList>
            <consortium name="DOE Joint Genome Institute"/>
            <consortium name="Mycorrhizal Genomics Consortium"/>
            <person name="Kohler A."/>
            <person name="Kuo A."/>
            <person name="Nagy L.G."/>
            <person name="Floudas D."/>
            <person name="Copeland A."/>
            <person name="Barry K.W."/>
            <person name="Cichocki N."/>
            <person name="Veneault-Fourrey C."/>
            <person name="LaButti K."/>
            <person name="Lindquist E.A."/>
            <person name="Lipzen A."/>
            <person name="Lundell T."/>
            <person name="Morin E."/>
            <person name="Murat C."/>
            <person name="Riley R."/>
            <person name="Ohm R."/>
            <person name="Sun H."/>
            <person name="Tunlid A."/>
            <person name="Henrissat B."/>
            <person name="Grigoriev I.V."/>
            <person name="Hibbett D.S."/>
            <person name="Martin F."/>
        </authorList>
    </citation>
    <scope>NUCLEOTIDE SEQUENCE [LARGE SCALE GENOMIC DNA]</scope>
    <source>
        <strain evidence="3">Marx 270</strain>
    </source>
</reference>
<gene>
    <name evidence="2" type="ORF">M404DRAFT_32063</name>
</gene>
<sequence length="155" mass="16905">MDTDPSSLPSNLEDLDPVISQTSEPEPATADAFPTVEVPLSDLWNAISNSCYYCVHEPVDLFQELQDALASGDMPFYTPASHSIPTCNDLGVDDGSDPDFGIELPSEEEPAPGSTHVDFQVSVDNPAYPWPSKVVRFNHPLLDETPIHISTAFPY</sequence>
<dbReference type="EMBL" id="KN832025">
    <property type="protein sequence ID" value="KIN97723.1"/>
    <property type="molecule type" value="Genomic_DNA"/>
</dbReference>
<feature type="region of interest" description="Disordered" evidence="1">
    <location>
        <begin position="1"/>
        <end position="29"/>
    </location>
</feature>
<evidence type="ECO:0000256" key="1">
    <source>
        <dbReference type="SAM" id="MobiDB-lite"/>
    </source>
</evidence>
<dbReference type="Proteomes" id="UP000054217">
    <property type="component" value="Unassembled WGS sequence"/>
</dbReference>
<protein>
    <submittedName>
        <fullName evidence="2">Uncharacterized protein</fullName>
    </submittedName>
</protein>
<dbReference type="InParanoid" id="A0A0C3NQY0"/>
<dbReference type="HOGENOM" id="CLU_1696240_0_0_1"/>
<evidence type="ECO:0000313" key="2">
    <source>
        <dbReference type="EMBL" id="KIN97723.1"/>
    </source>
</evidence>
<organism evidence="2 3">
    <name type="scientific">Pisolithus tinctorius Marx 270</name>
    <dbReference type="NCBI Taxonomy" id="870435"/>
    <lineage>
        <taxon>Eukaryota</taxon>
        <taxon>Fungi</taxon>
        <taxon>Dikarya</taxon>
        <taxon>Basidiomycota</taxon>
        <taxon>Agaricomycotina</taxon>
        <taxon>Agaricomycetes</taxon>
        <taxon>Agaricomycetidae</taxon>
        <taxon>Boletales</taxon>
        <taxon>Sclerodermatineae</taxon>
        <taxon>Pisolithaceae</taxon>
        <taxon>Pisolithus</taxon>
    </lineage>
</organism>
<accession>A0A0C3NQY0</accession>
<evidence type="ECO:0000313" key="3">
    <source>
        <dbReference type="Proteomes" id="UP000054217"/>
    </source>
</evidence>
<dbReference type="AlphaFoldDB" id="A0A0C3NQY0"/>
<name>A0A0C3NQY0_PISTI</name>